<dbReference type="EMBL" id="MUZR01000007">
    <property type="protein sequence ID" value="OOC11058.1"/>
    <property type="molecule type" value="Genomic_DNA"/>
</dbReference>
<dbReference type="STRING" id="252474.B1A74_02720"/>
<gene>
    <name evidence="1" type="ORF">B1A74_02720</name>
</gene>
<comment type="caution">
    <text evidence="1">The sequence shown here is derived from an EMBL/GenBank/DDBJ whole genome shotgun (WGS) entry which is preliminary data.</text>
</comment>
<proteinExistence type="predicted"/>
<evidence type="ECO:0000313" key="2">
    <source>
        <dbReference type="Proteomes" id="UP000189177"/>
    </source>
</evidence>
<dbReference type="AlphaFoldDB" id="A0A1V3A0Z2"/>
<dbReference type="GO" id="GO:0006260">
    <property type="term" value="P:DNA replication"/>
    <property type="evidence" value="ECO:0007669"/>
    <property type="project" value="InterPro"/>
</dbReference>
<evidence type="ECO:0000313" key="1">
    <source>
        <dbReference type="EMBL" id="OOC11058.1"/>
    </source>
</evidence>
<keyword evidence="2" id="KW-1185">Reference proteome</keyword>
<name>A0A1V3A0Z2_9GAMM</name>
<dbReference type="SUPFAM" id="SSF102400">
    <property type="entry name" value="DNA polymerase III chi subunit"/>
    <property type="match status" value="1"/>
</dbReference>
<dbReference type="GO" id="GO:0032298">
    <property type="term" value="P:positive regulation of DNA-templated DNA replication initiation"/>
    <property type="evidence" value="ECO:0007669"/>
    <property type="project" value="TreeGrafter"/>
</dbReference>
<reference evidence="1 2" key="1">
    <citation type="submission" date="2017-02" db="EMBL/GenBank/DDBJ databases">
        <title>Genomic diversity within the haloalkaliphilic genus Thioalkalivibrio.</title>
        <authorList>
            <person name="Ahn A.-C."/>
            <person name="Meier-Kolthoff J."/>
            <person name="Overmars L."/>
            <person name="Richter M."/>
            <person name="Woyke T."/>
            <person name="Sorokin D.Y."/>
            <person name="Muyzer G."/>
        </authorList>
    </citation>
    <scope>NUCLEOTIDE SEQUENCE [LARGE SCALE GENOMIC DNA]</scope>
    <source>
        <strain evidence="1 2">HL17</strain>
    </source>
</reference>
<dbReference type="Gene3D" id="3.40.50.10110">
    <property type="entry name" value="DNA polymerase III subunit chi"/>
    <property type="match status" value="1"/>
</dbReference>
<dbReference type="PANTHER" id="PTHR38767:SF1">
    <property type="entry name" value="DNA POLYMERASE III SUBUNIT CHI"/>
    <property type="match status" value="1"/>
</dbReference>
<sequence length="139" mass="15676">MTRVTFYLLQDAQPDARLQLACRLAEKASRQGHRVHVHTGDPALTQSLDEWLWTFRDTAFLPHATEVDAADVPVTLHDSRAPTTHCDVLVNLAAEVPEYCGRFERVADIVGGDDAGRAAGRARWRYFRDRGYPLEHHAL</sequence>
<dbReference type="GO" id="GO:0003677">
    <property type="term" value="F:DNA binding"/>
    <property type="evidence" value="ECO:0007669"/>
    <property type="project" value="InterPro"/>
</dbReference>
<dbReference type="OrthoDB" id="5297568at2"/>
<dbReference type="PANTHER" id="PTHR38767">
    <property type="entry name" value="DNA POLYMERASE III SUBUNIT CHI"/>
    <property type="match status" value="1"/>
</dbReference>
<organism evidence="1 2">
    <name type="scientific">Thioalkalivibrio halophilus</name>
    <dbReference type="NCBI Taxonomy" id="252474"/>
    <lineage>
        <taxon>Bacteria</taxon>
        <taxon>Pseudomonadati</taxon>
        <taxon>Pseudomonadota</taxon>
        <taxon>Gammaproteobacteria</taxon>
        <taxon>Chromatiales</taxon>
        <taxon>Ectothiorhodospiraceae</taxon>
        <taxon>Thioalkalivibrio</taxon>
    </lineage>
</organism>
<dbReference type="GO" id="GO:0003887">
    <property type="term" value="F:DNA-directed DNA polymerase activity"/>
    <property type="evidence" value="ECO:0007669"/>
    <property type="project" value="InterPro"/>
</dbReference>
<dbReference type="Pfam" id="PF04364">
    <property type="entry name" value="DNA_pol3_chi"/>
    <property type="match status" value="1"/>
</dbReference>
<dbReference type="InterPro" id="IPR036768">
    <property type="entry name" value="PolIII_chi_sf"/>
</dbReference>
<protein>
    <submittedName>
        <fullName evidence="1">DNA polymerase III subunit chi</fullName>
    </submittedName>
</protein>
<dbReference type="InterPro" id="IPR007459">
    <property type="entry name" value="DNA_pol3_chi"/>
</dbReference>
<dbReference type="RefSeq" id="WP_018946326.1">
    <property type="nucleotide sequence ID" value="NZ_MUZR01000007.1"/>
</dbReference>
<dbReference type="Proteomes" id="UP000189177">
    <property type="component" value="Unassembled WGS sequence"/>
</dbReference>
<accession>A0A1V3A0Z2</accession>